<reference evidence="1" key="2">
    <citation type="submission" date="2020-06" db="EMBL/GenBank/DDBJ databases">
        <title>Helianthus annuus Genome sequencing and assembly Release 2.</title>
        <authorList>
            <person name="Gouzy J."/>
            <person name="Langlade N."/>
            <person name="Munos S."/>
        </authorList>
    </citation>
    <scope>NUCLEOTIDE SEQUENCE</scope>
    <source>
        <tissue evidence="1">Leaves</tissue>
    </source>
</reference>
<gene>
    <name evidence="1" type="ORF">HanXRQr2_Chr02g0077401</name>
</gene>
<dbReference type="AlphaFoldDB" id="A0A9K3JQL0"/>
<reference evidence="1" key="1">
    <citation type="journal article" date="2017" name="Nature">
        <title>The sunflower genome provides insights into oil metabolism, flowering and Asterid evolution.</title>
        <authorList>
            <person name="Badouin H."/>
            <person name="Gouzy J."/>
            <person name="Grassa C.J."/>
            <person name="Murat F."/>
            <person name="Staton S.E."/>
            <person name="Cottret L."/>
            <person name="Lelandais-Briere C."/>
            <person name="Owens G.L."/>
            <person name="Carrere S."/>
            <person name="Mayjonade B."/>
            <person name="Legrand L."/>
            <person name="Gill N."/>
            <person name="Kane N.C."/>
            <person name="Bowers J.E."/>
            <person name="Hubner S."/>
            <person name="Bellec A."/>
            <person name="Berard A."/>
            <person name="Berges H."/>
            <person name="Blanchet N."/>
            <person name="Boniface M.C."/>
            <person name="Brunel D."/>
            <person name="Catrice O."/>
            <person name="Chaidir N."/>
            <person name="Claudel C."/>
            <person name="Donnadieu C."/>
            <person name="Faraut T."/>
            <person name="Fievet G."/>
            <person name="Helmstetter N."/>
            <person name="King M."/>
            <person name="Knapp S.J."/>
            <person name="Lai Z."/>
            <person name="Le Paslier M.C."/>
            <person name="Lippi Y."/>
            <person name="Lorenzon L."/>
            <person name="Mandel J.R."/>
            <person name="Marage G."/>
            <person name="Marchand G."/>
            <person name="Marquand E."/>
            <person name="Bret-Mestries E."/>
            <person name="Morien E."/>
            <person name="Nambeesan S."/>
            <person name="Nguyen T."/>
            <person name="Pegot-Espagnet P."/>
            <person name="Pouilly N."/>
            <person name="Raftis F."/>
            <person name="Sallet E."/>
            <person name="Schiex T."/>
            <person name="Thomas J."/>
            <person name="Vandecasteele C."/>
            <person name="Vares D."/>
            <person name="Vear F."/>
            <person name="Vautrin S."/>
            <person name="Crespi M."/>
            <person name="Mangin B."/>
            <person name="Burke J.M."/>
            <person name="Salse J."/>
            <person name="Munos S."/>
            <person name="Vincourt P."/>
            <person name="Rieseberg L.H."/>
            <person name="Langlade N.B."/>
        </authorList>
    </citation>
    <scope>NUCLEOTIDE SEQUENCE</scope>
    <source>
        <tissue evidence="1">Leaves</tissue>
    </source>
</reference>
<dbReference type="Proteomes" id="UP000215914">
    <property type="component" value="Unassembled WGS sequence"/>
</dbReference>
<evidence type="ECO:0000313" key="2">
    <source>
        <dbReference type="Proteomes" id="UP000215914"/>
    </source>
</evidence>
<proteinExistence type="predicted"/>
<name>A0A9K3JQL0_HELAN</name>
<protein>
    <submittedName>
        <fullName evidence="1">Uncharacterized protein</fullName>
    </submittedName>
</protein>
<sequence>MDQIPLLVQILINLLTPLKTHLPNLTLFSLIQLLSHHQTYSPKNHLNLIPLQHLLP</sequence>
<accession>A0A9K3JQL0</accession>
<dbReference type="EMBL" id="MNCJ02000317">
    <property type="protein sequence ID" value="KAF5819421.1"/>
    <property type="molecule type" value="Genomic_DNA"/>
</dbReference>
<keyword evidence="2" id="KW-1185">Reference proteome</keyword>
<evidence type="ECO:0000313" key="1">
    <source>
        <dbReference type="EMBL" id="KAF5819421.1"/>
    </source>
</evidence>
<organism evidence="1 2">
    <name type="scientific">Helianthus annuus</name>
    <name type="common">Common sunflower</name>
    <dbReference type="NCBI Taxonomy" id="4232"/>
    <lineage>
        <taxon>Eukaryota</taxon>
        <taxon>Viridiplantae</taxon>
        <taxon>Streptophyta</taxon>
        <taxon>Embryophyta</taxon>
        <taxon>Tracheophyta</taxon>
        <taxon>Spermatophyta</taxon>
        <taxon>Magnoliopsida</taxon>
        <taxon>eudicotyledons</taxon>
        <taxon>Gunneridae</taxon>
        <taxon>Pentapetalae</taxon>
        <taxon>asterids</taxon>
        <taxon>campanulids</taxon>
        <taxon>Asterales</taxon>
        <taxon>Asteraceae</taxon>
        <taxon>Asteroideae</taxon>
        <taxon>Heliantheae alliance</taxon>
        <taxon>Heliantheae</taxon>
        <taxon>Helianthus</taxon>
    </lineage>
</organism>
<dbReference type="Gramene" id="mRNA:HanXRQr2_Chr02g0077401">
    <property type="protein sequence ID" value="CDS:HanXRQr2_Chr02g0077401.1"/>
    <property type="gene ID" value="HanXRQr2_Chr02g0077401"/>
</dbReference>
<comment type="caution">
    <text evidence="1">The sequence shown here is derived from an EMBL/GenBank/DDBJ whole genome shotgun (WGS) entry which is preliminary data.</text>
</comment>